<sequence>MKRLVMPTLYLSTICSPAVAEDGTIWAGWLGAIGAVVSALIAAYVGSKSGAMHAVQGYKTQKAFDNQLDWYIRMLRSVRSLNERIRGALVWEAEGRGDPHWWSQVQIAHEEFERTAWEAPLFGTDKANAATKKCLAAVEAAAKVSEIFDPYHMKKEGRDPNIAFEAARALPPVLEECVKPIISEARIHLGIAVDAPAS</sequence>
<evidence type="ECO:0000313" key="3">
    <source>
        <dbReference type="EMBL" id="MBB3020675.1"/>
    </source>
</evidence>
<keyword evidence="1" id="KW-0812">Transmembrane</keyword>
<feature type="signal peptide" evidence="2">
    <location>
        <begin position="1"/>
        <end position="20"/>
    </location>
</feature>
<reference evidence="3 4" key="1">
    <citation type="submission" date="2020-08" db="EMBL/GenBank/DDBJ databases">
        <title>The Agave Microbiome: Exploring the role of microbial communities in plant adaptations to desert environments.</title>
        <authorList>
            <person name="Partida-Martinez L.P."/>
        </authorList>
    </citation>
    <scope>NUCLEOTIDE SEQUENCE [LARGE SCALE GENOMIC DNA]</scope>
    <source>
        <strain evidence="3 4">AT3.9</strain>
    </source>
</reference>
<keyword evidence="2" id="KW-0732">Signal</keyword>
<keyword evidence="4" id="KW-1185">Reference proteome</keyword>
<protein>
    <submittedName>
        <fullName evidence="3">Putative membrane protein</fullName>
    </submittedName>
</protein>
<dbReference type="EMBL" id="JACHWB010000005">
    <property type="protein sequence ID" value="MBB3020675.1"/>
    <property type="molecule type" value="Genomic_DNA"/>
</dbReference>
<proteinExistence type="predicted"/>
<accession>A0A7W4YXM8</accession>
<gene>
    <name evidence="3" type="ORF">FHR70_003761</name>
</gene>
<name>A0A7W4YXM8_9HYPH</name>
<dbReference type="RefSeq" id="WP_183452889.1">
    <property type="nucleotide sequence ID" value="NZ_JACHWB010000005.1"/>
</dbReference>
<feature type="chain" id="PRO_5031249319" evidence="2">
    <location>
        <begin position="21"/>
        <end position="198"/>
    </location>
</feature>
<keyword evidence="1" id="KW-1133">Transmembrane helix</keyword>
<dbReference type="AlphaFoldDB" id="A0A7W4YXM8"/>
<evidence type="ECO:0000256" key="2">
    <source>
        <dbReference type="SAM" id="SignalP"/>
    </source>
</evidence>
<evidence type="ECO:0000313" key="4">
    <source>
        <dbReference type="Proteomes" id="UP000532010"/>
    </source>
</evidence>
<comment type="caution">
    <text evidence="3">The sequence shown here is derived from an EMBL/GenBank/DDBJ whole genome shotgun (WGS) entry which is preliminary data.</text>
</comment>
<feature type="transmembrane region" description="Helical" evidence="1">
    <location>
        <begin position="30"/>
        <end position="47"/>
    </location>
</feature>
<organism evidence="3 4">
    <name type="scientific">Microvirga lupini</name>
    <dbReference type="NCBI Taxonomy" id="420324"/>
    <lineage>
        <taxon>Bacteria</taxon>
        <taxon>Pseudomonadati</taxon>
        <taxon>Pseudomonadota</taxon>
        <taxon>Alphaproteobacteria</taxon>
        <taxon>Hyphomicrobiales</taxon>
        <taxon>Methylobacteriaceae</taxon>
        <taxon>Microvirga</taxon>
    </lineage>
</organism>
<evidence type="ECO:0000256" key="1">
    <source>
        <dbReference type="SAM" id="Phobius"/>
    </source>
</evidence>
<keyword evidence="1" id="KW-0472">Membrane</keyword>
<dbReference type="Proteomes" id="UP000532010">
    <property type="component" value="Unassembled WGS sequence"/>
</dbReference>